<evidence type="ECO:0000313" key="2">
    <source>
        <dbReference type="Proteomes" id="UP000253509"/>
    </source>
</evidence>
<gene>
    <name evidence="1" type="ORF">DFO65_10725</name>
</gene>
<dbReference type="EMBL" id="QNSB01000007">
    <property type="protein sequence ID" value="RBP70707.1"/>
    <property type="molecule type" value="Genomic_DNA"/>
</dbReference>
<keyword evidence="2" id="KW-1185">Reference proteome</keyword>
<dbReference type="Proteomes" id="UP000253509">
    <property type="component" value="Unassembled WGS sequence"/>
</dbReference>
<accession>A0A366IGN3</accession>
<dbReference type="Pfam" id="PF13830">
    <property type="entry name" value="DUF4192"/>
    <property type="match status" value="1"/>
</dbReference>
<dbReference type="RefSeq" id="WP_181778705.1">
    <property type="nucleotide sequence ID" value="NZ_QNSB01000007.1"/>
</dbReference>
<comment type="caution">
    <text evidence="1">The sequence shown here is derived from an EMBL/GenBank/DDBJ whole genome shotgun (WGS) entry which is preliminary data.</text>
</comment>
<organism evidence="1 2">
    <name type="scientific">Brevibacterium celere</name>
    <dbReference type="NCBI Taxonomy" id="225845"/>
    <lineage>
        <taxon>Bacteria</taxon>
        <taxon>Bacillati</taxon>
        <taxon>Actinomycetota</taxon>
        <taxon>Actinomycetes</taxon>
        <taxon>Micrococcales</taxon>
        <taxon>Brevibacteriaceae</taxon>
        <taxon>Brevibacterium</taxon>
    </lineage>
</organism>
<evidence type="ECO:0000313" key="1">
    <source>
        <dbReference type="EMBL" id="RBP70707.1"/>
    </source>
</evidence>
<name>A0A366IGN3_9MICO</name>
<protein>
    <submittedName>
        <fullName evidence="1">Uncharacterized protein DUF4192</fullName>
    </submittedName>
</protein>
<dbReference type="InterPro" id="IPR025447">
    <property type="entry name" value="DUF4192"/>
</dbReference>
<dbReference type="AlphaFoldDB" id="A0A366IGN3"/>
<proteinExistence type="predicted"/>
<reference evidence="1 2" key="1">
    <citation type="submission" date="2018-06" db="EMBL/GenBank/DDBJ databases">
        <title>Freshwater and sediment microbial communities from various areas in North America, analyzing microbe dynamics in response to fracking.</title>
        <authorList>
            <person name="Lamendella R."/>
        </authorList>
    </citation>
    <scope>NUCLEOTIDE SEQUENCE [LARGE SCALE GENOMIC DNA]</scope>
    <source>
        <strain evidence="1 2">3b_TX</strain>
    </source>
</reference>
<sequence>MHTTARTAEDIVGMVPHTLGYIPHRSLVAIIITTDERGVARCETTLRIDFDLDTAAHIVRESGRWVTDLIVDACRPSGVFFVLYDEDYPGADEGALVHRGLVRAAMDEIAMALEAESVDTLSAWWVGGNRFGRIDRPDDEGAPLETAASSACATELIAGGSAPARAPEDLVVRPAAVDEAERFRPGFDEWLDIGVSFDVLTAAYPRITELRRSDDDLDRGALTEIMHPLLVMAIDAMLRQKWSRDALEMIFSFNHPDFRPADLIDCPAGELACRALEYGSSARAAMETVGLSHRRPRPRDIRLTIEFFKHYLPWGHPEVRASAYAVIAWFEWAGGGSTMAEQYARAALDLDADHVMAGLVLRAVDSGYLPKWLDEARSRRGRTDSPRRE</sequence>